<dbReference type="InterPro" id="IPR020845">
    <property type="entry name" value="AMP-binding_CS"/>
</dbReference>
<dbReference type="PANTHER" id="PTHR24096:SF149">
    <property type="entry name" value="AMP-BINDING DOMAIN-CONTAINING PROTEIN-RELATED"/>
    <property type="match status" value="1"/>
</dbReference>
<keyword evidence="6" id="KW-1185">Reference proteome</keyword>
<proteinExistence type="inferred from homology"/>
<evidence type="ECO:0000313" key="7">
    <source>
        <dbReference type="WBParaSite" id="Hba_08150"/>
    </source>
</evidence>
<dbReference type="InterPro" id="IPR000873">
    <property type="entry name" value="AMP-dep_synth/lig_dom"/>
</dbReference>
<dbReference type="SUPFAM" id="SSF56801">
    <property type="entry name" value="Acetyl-CoA synthetase-like"/>
    <property type="match status" value="1"/>
</dbReference>
<keyword evidence="4" id="KW-0576">Peroxisome</keyword>
<accession>A0A1I7WSJ2</accession>
<evidence type="ECO:0000256" key="4">
    <source>
        <dbReference type="ARBA" id="ARBA00023140"/>
    </source>
</evidence>
<evidence type="ECO:0000256" key="1">
    <source>
        <dbReference type="ARBA" id="ARBA00004275"/>
    </source>
</evidence>
<feature type="domain" description="AMP-dependent synthetase/ligase" evidence="5">
    <location>
        <begin position="32"/>
        <end position="354"/>
    </location>
</feature>
<dbReference type="PROSITE" id="PS00455">
    <property type="entry name" value="AMP_BINDING"/>
    <property type="match status" value="1"/>
</dbReference>
<comment type="similarity">
    <text evidence="2">Belongs to the ATP-dependent AMP-binding enzyme family.</text>
</comment>
<evidence type="ECO:0000259" key="5">
    <source>
        <dbReference type="Pfam" id="PF00501"/>
    </source>
</evidence>
<dbReference type="PANTHER" id="PTHR24096">
    <property type="entry name" value="LONG-CHAIN-FATTY-ACID--COA LIGASE"/>
    <property type="match status" value="1"/>
</dbReference>
<evidence type="ECO:0000256" key="2">
    <source>
        <dbReference type="ARBA" id="ARBA00006432"/>
    </source>
</evidence>
<dbReference type="Gene3D" id="3.40.50.12780">
    <property type="entry name" value="N-terminal domain of ligase-like"/>
    <property type="match status" value="1"/>
</dbReference>
<organism evidence="6 7">
    <name type="scientific">Heterorhabditis bacteriophora</name>
    <name type="common">Entomopathogenic nematode worm</name>
    <dbReference type="NCBI Taxonomy" id="37862"/>
    <lineage>
        <taxon>Eukaryota</taxon>
        <taxon>Metazoa</taxon>
        <taxon>Ecdysozoa</taxon>
        <taxon>Nematoda</taxon>
        <taxon>Chromadorea</taxon>
        <taxon>Rhabditida</taxon>
        <taxon>Rhabditina</taxon>
        <taxon>Rhabditomorpha</taxon>
        <taxon>Strongyloidea</taxon>
        <taxon>Heterorhabditidae</taxon>
        <taxon>Heterorhabditis</taxon>
    </lineage>
</organism>
<sequence length="358" mass="39757">MLANNNKRVPNVEHSTMVSYPTELFHIQILDKCEKYGDKIALTDSSGDLTFQEVFELSYRFAFLLHSEGIQKGDSLLVCLHNSSWYPIVFLGSALLGATISGIHPDSTTDYKNINYFTHVPCICIGDAIENSVISVPRDLPKLLNPQKSKEDEKGDVFGLRTPQINLDDVLIMPFSSGTSGKPKCVMLTHKNYNAATSILKSALFDQLVTESQRRTIAMLPFHHGSGFWALLFCLLEGCQTIIMHHFHPMIMLEMIQKYKVDTINIVPSVLGYLSRMPTQNFDISSLKTVLCGSSPLGKGISQTFLEKFPSVENLIQGAFKIVLLSHISPLGKSVVHEQRLGSCGKLLPGYEAKFSSV</sequence>
<keyword evidence="3" id="KW-0436">Ligase</keyword>
<dbReference type="GO" id="GO:0005777">
    <property type="term" value="C:peroxisome"/>
    <property type="evidence" value="ECO:0007669"/>
    <property type="project" value="UniProtKB-SubCell"/>
</dbReference>
<dbReference type="AlphaFoldDB" id="A0A1I7WSJ2"/>
<dbReference type="Pfam" id="PF00501">
    <property type="entry name" value="AMP-binding"/>
    <property type="match status" value="1"/>
</dbReference>
<reference evidence="7" key="1">
    <citation type="submission" date="2016-11" db="UniProtKB">
        <authorList>
            <consortium name="WormBaseParasite"/>
        </authorList>
    </citation>
    <scope>IDENTIFICATION</scope>
</reference>
<dbReference type="InterPro" id="IPR042099">
    <property type="entry name" value="ANL_N_sf"/>
</dbReference>
<name>A0A1I7WSJ2_HETBA</name>
<dbReference type="WBParaSite" id="Hba_08150">
    <property type="protein sequence ID" value="Hba_08150"/>
    <property type="gene ID" value="Hba_08150"/>
</dbReference>
<evidence type="ECO:0000313" key="6">
    <source>
        <dbReference type="Proteomes" id="UP000095283"/>
    </source>
</evidence>
<protein>
    <submittedName>
        <fullName evidence="7">AMP-binding domain-containing protein</fullName>
    </submittedName>
</protein>
<dbReference type="Proteomes" id="UP000095283">
    <property type="component" value="Unplaced"/>
</dbReference>
<dbReference type="GO" id="GO:0016405">
    <property type="term" value="F:CoA-ligase activity"/>
    <property type="evidence" value="ECO:0007669"/>
    <property type="project" value="TreeGrafter"/>
</dbReference>
<evidence type="ECO:0000256" key="3">
    <source>
        <dbReference type="ARBA" id="ARBA00022598"/>
    </source>
</evidence>
<comment type="subcellular location">
    <subcellularLocation>
        <location evidence="1">Peroxisome</location>
    </subcellularLocation>
</comment>